<evidence type="ECO:0000256" key="5">
    <source>
        <dbReference type="SAM" id="Phobius"/>
    </source>
</evidence>
<keyword evidence="4 5" id="KW-0472">Membrane</keyword>
<keyword evidence="1" id="KW-1003">Cell membrane</keyword>
<dbReference type="InterPro" id="IPR003418">
    <property type="entry name" value="Fumarate_red_D"/>
</dbReference>
<dbReference type="Pfam" id="PF02313">
    <property type="entry name" value="Fumarate_red_D"/>
    <property type="match status" value="1"/>
</dbReference>
<keyword evidence="2 5" id="KW-0812">Transmembrane</keyword>
<evidence type="ECO:0000256" key="2">
    <source>
        <dbReference type="ARBA" id="ARBA00022692"/>
    </source>
</evidence>
<proteinExistence type="predicted"/>
<feature type="transmembrane region" description="Helical" evidence="5">
    <location>
        <begin position="92"/>
        <end position="112"/>
    </location>
</feature>
<evidence type="ECO:0000256" key="1">
    <source>
        <dbReference type="ARBA" id="ARBA00022475"/>
    </source>
</evidence>
<sequence>MSPLRRRAEPYLWLLFGGGGVVSAMTLPALVLILGVLVPLGILSRPDLTALLSNVLVRLALVGLVLLALFHAAHRIRFTAEELLGIARWDRLIALTCYGLALAGTAITVLILF</sequence>
<comment type="caution">
    <text evidence="6">The sequence shown here is derived from an EMBL/GenBank/DDBJ whole genome shotgun (WGS) entry which is preliminary data.</text>
</comment>
<dbReference type="NCBIfam" id="NF003977">
    <property type="entry name" value="PRK05470.1-1"/>
    <property type="match status" value="1"/>
</dbReference>
<dbReference type="Gene3D" id="1.20.1300.10">
    <property type="entry name" value="Fumarate reductase/succinate dehydrogenase, transmembrane subunit"/>
    <property type="match status" value="1"/>
</dbReference>
<dbReference type="AlphaFoldDB" id="A0A5M3WY98"/>
<evidence type="ECO:0000313" key="7">
    <source>
        <dbReference type="Proteomes" id="UP000331127"/>
    </source>
</evidence>
<gene>
    <name evidence="6" type="primary">frdD</name>
    <name evidence="6" type="ORF">Amac_046450</name>
</gene>
<dbReference type="Proteomes" id="UP000331127">
    <property type="component" value="Unassembled WGS sequence"/>
</dbReference>
<dbReference type="GO" id="GO:0016020">
    <property type="term" value="C:membrane"/>
    <property type="evidence" value="ECO:0007669"/>
    <property type="project" value="InterPro"/>
</dbReference>
<dbReference type="RefSeq" id="WP_218041231.1">
    <property type="nucleotide sequence ID" value="NZ_BAAAHL010000036.1"/>
</dbReference>
<evidence type="ECO:0000256" key="4">
    <source>
        <dbReference type="ARBA" id="ARBA00023136"/>
    </source>
</evidence>
<dbReference type="GO" id="GO:0006106">
    <property type="term" value="P:fumarate metabolic process"/>
    <property type="evidence" value="ECO:0007669"/>
    <property type="project" value="InterPro"/>
</dbReference>
<dbReference type="EMBL" id="BLAE01000026">
    <property type="protein sequence ID" value="GES11048.1"/>
    <property type="molecule type" value="Genomic_DNA"/>
</dbReference>
<reference evidence="6 7" key="1">
    <citation type="submission" date="2019-10" db="EMBL/GenBank/DDBJ databases">
        <title>Whole genome shotgun sequence of Acrocarpospora macrocephala NBRC 16266.</title>
        <authorList>
            <person name="Ichikawa N."/>
            <person name="Kimura A."/>
            <person name="Kitahashi Y."/>
            <person name="Komaki H."/>
            <person name="Oguchi A."/>
        </authorList>
    </citation>
    <scope>NUCLEOTIDE SEQUENCE [LARGE SCALE GENOMIC DNA]</scope>
    <source>
        <strain evidence="6 7">NBRC 16266</strain>
    </source>
</reference>
<keyword evidence="3 5" id="KW-1133">Transmembrane helix</keyword>
<feature type="transmembrane region" description="Helical" evidence="5">
    <location>
        <begin position="50"/>
        <end position="71"/>
    </location>
</feature>
<accession>A0A5M3WY98</accession>
<evidence type="ECO:0000313" key="6">
    <source>
        <dbReference type="EMBL" id="GES11048.1"/>
    </source>
</evidence>
<protein>
    <submittedName>
        <fullName evidence="6">Fumarate reductase subunit D</fullName>
    </submittedName>
</protein>
<feature type="transmembrane region" description="Helical" evidence="5">
    <location>
        <begin position="12"/>
        <end position="38"/>
    </location>
</feature>
<dbReference type="InterPro" id="IPR034804">
    <property type="entry name" value="SQR/QFR_C/D"/>
</dbReference>
<dbReference type="SUPFAM" id="SSF81343">
    <property type="entry name" value="Fumarate reductase respiratory complex transmembrane subunits"/>
    <property type="match status" value="1"/>
</dbReference>
<evidence type="ECO:0000256" key="3">
    <source>
        <dbReference type="ARBA" id="ARBA00022989"/>
    </source>
</evidence>
<name>A0A5M3WY98_9ACTN</name>
<keyword evidence="7" id="KW-1185">Reference proteome</keyword>
<organism evidence="6 7">
    <name type="scientific">Acrocarpospora macrocephala</name>
    <dbReference type="NCBI Taxonomy" id="150177"/>
    <lineage>
        <taxon>Bacteria</taxon>
        <taxon>Bacillati</taxon>
        <taxon>Actinomycetota</taxon>
        <taxon>Actinomycetes</taxon>
        <taxon>Streptosporangiales</taxon>
        <taxon>Streptosporangiaceae</taxon>
        <taxon>Acrocarpospora</taxon>
    </lineage>
</organism>